<accession>A0A6V7Q9Q8</accession>
<proteinExistence type="predicted"/>
<gene>
    <name evidence="1" type="ORF">CB5_LOCUS22796</name>
</gene>
<organism evidence="1">
    <name type="scientific">Ananas comosus var. bracteatus</name>
    <name type="common">red pineapple</name>
    <dbReference type="NCBI Taxonomy" id="296719"/>
    <lineage>
        <taxon>Eukaryota</taxon>
        <taxon>Viridiplantae</taxon>
        <taxon>Streptophyta</taxon>
        <taxon>Embryophyta</taxon>
        <taxon>Tracheophyta</taxon>
        <taxon>Spermatophyta</taxon>
        <taxon>Magnoliopsida</taxon>
        <taxon>Liliopsida</taxon>
        <taxon>Poales</taxon>
        <taxon>Bromeliaceae</taxon>
        <taxon>Bromelioideae</taxon>
        <taxon>Ananas</taxon>
    </lineage>
</organism>
<reference evidence="1" key="1">
    <citation type="submission" date="2020-07" db="EMBL/GenBank/DDBJ databases">
        <authorList>
            <person name="Lin J."/>
        </authorList>
    </citation>
    <scope>NUCLEOTIDE SEQUENCE</scope>
</reference>
<sequence length="118" mass="13503">MMHANFHFQYLILSATPKISPPKLTNQIPSIREILLQPNETVLWVNYNPVITTPELIARGEATALKPRLTSEYDPIHNSEDAMLTKRMPCSPMPQLIMPHTISVPFSFSSIQYHKVLY</sequence>
<protein>
    <submittedName>
        <fullName evidence="1">Uncharacterized protein</fullName>
    </submittedName>
</protein>
<dbReference type="EMBL" id="LR862134">
    <property type="protein sequence ID" value="CAD1839585.1"/>
    <property type="molecule type" value="Genomic_DNA"/>
</dbReference>
<dbReference type="AlphaFoldDB" id="A0A6V7Q9Q8"/>
<name>A0A6V7Q9Q8_ANACO</name>
<evidence type="ECO:0000313" key="1">
    <source>
        <dbReference type="EMBL" id="CAD1839585.1"/>
    </source>
</evidence>